<dbReference type="EMBL" id="CP001931">
    <property type="protein sequence ID" value="ADC89076.1"/>
    <property type="molecule type" value="Genomic_DNA"/>
</dbReference>
<dbReference type="KEGG" id="tal:Thal_0442"/>
<keyword evidence="3 5" id="KW-1133">Transmembrane helix</keyword>
<reference evidence="8" key="1">
    <citation type="journal article" date="2010" name="Stand. Genomic Sci.">
        <title>Complete genome sequence of Thermocrinis albus type strain (HI 11/12T).</title>
        <authorList>
            <person name="Wirth R."/>
            <person name="Sikorski J."/>
            <person name="Brambilla E."/>
            <person name="Misra M."/>
            <person name="Lapidus A."/>
            <person name="Copeland A."/>
            <person name="Nolan M."/>
            <person name="Lucas S."/>
            <person name="Chen F."/>
            <person name="Tice H."/>
            <person name="Cheng J.F."/>
            <person name="Han C."/>
            <person name="Detter J.C."/>
            <person name="Tapia R."/>
            <person name="Bruce D."/>
            <person name="Goodwin L."/>
            <person name="Pitluck S."/>
            <person name="Pati A."/>
            <person name="Anderson I."/>
            <person name="Ivanova N."/>
            <person name="Mavromatis K."/>
            <person name="Mikhailova N."/>
            <person name="Chen A."/>
            <person name="Palaniappan K."/>
            <person name="Bilek Y."/>
            <person name="Hader T."/>
            <person name="Land M."/>
            <person name="Hauser L."/>
            <person name="Chang Y.J."/>
            <person name="Jeffries C.D."/>
            <person name="Tindall B.J."/>
            <person name="Rohde M."/>
            <person name="Goker M."/>
            <person name="Bristow J."/>
            <person name="Eisen J.A."/>
            <person name="Markowitz V."/>
            <person name="Hugenholtz P."/>
            <person name="Kyrpides N.C."/>
            <person name="Klenk H.P."/>
        </authorList>
    </citation>
    <scope>NUCLEOTIDE SEQUENCE [LARGE SCALE GENOMIC DNA]</scope>
    <source>
        <strain evidence="8">DSM 14484 / JCM 11386 / HI 11/12</strain>
    </source>
</reference>
<organism evidence="7 8">
    <name type="scientific">Thermocrinis albus (strain DSM 14484 / JCM 11386 / HI 11/12)</name>
    <dbReference type="NCBI Taxonomy" id="638303"/>
    <lineage>
        <taxon>Bacteria</taxon>
        <taxon>Pseudomonadati</taxon>
        <taxon>Aquificota</taxon>
        <taxon>Aquificia</taxon>
        <taxon>Aquificales</taxon>
        <taxon>Aquificaceae</taxon>
        <taxon>Thermocrinis</taxon>
    </lineage>
</organism>
<feature type="transmembrane region" description="Helical" evidence="5">
    <location>
        <begin position="44"/>
        <end position="63"/>
    </location>
</feature>
<dbReference type="HOGENOM" id="CLU_1914191_0_0_0"/>
<dbReference type="OrthoDB" id="5397209at2"/>
<dbReference type="AlphaFoldDB" id="D3SPI9"/>
<dbReference type="GO" id="GO:0016020">
    <property type="term" value="C:membrane"/>
    <property type="evidence" value="ECO:0007669"/>
    <property type="project" value="UniProtKB-SubCell"/>
</dbReference>
<feature type="transmembrane region" description="Helical" evidence="5">
    <location>
        <begin position="5"/>
        <end position="24"/>
    </location>
</feature>
<evidence type="ECO:0000256" key="3">
    <source>
        <dbReference type="ARBA" id="ARBA00022989"/>
    </source>
</evidence>
<evidence type="ECO:0000313" key="7">
    <source>
        <dbReference type="EMBL" id="ADC89076.1"/>
    </source>
</evidence>
<evidence type="ECO:0000256" key="2">
    <source>
        <dbReference type="ARBA" id="ARBA00022692"/>
    </source>
</evidence>
<feature type="transmembrane region" description="Helical" evidence="5">
    <location>
        <begin position="68"/>
        <end position="88"/>
    </location>
</feature>
<dbReference type="RefSeq" id="WP_012991483.1">
    <property type="nucleotide sequence ID" value="NC_013894.1"/>
</dbReference>
<dbReference type="STRING" id="638303.Thal_0442"/>
<evidence type="ECO:0000256" key="1">
    <source>
        <dbReference type="ARBA" id="ARBA00004370"/>
    </source>
</evidence>
<accession>D3SPI9</accession>
<protein>
    <recommendedName>
        <fullName evidence="6">TMEM205-like domain-containing protein</fullName>
    </recommendedName>
</protein>
<evidence type="ECO:0000259" key="6">
    <source>
        <dbReference type="Pfam" id="PF13664"/>
    </source>
</evidence>
<evidence type="ECO:0000256" key="5">
    <source>
        <dbReference type="SAM" id="Phobius"/>
    </source>
</evidence>
<comment type="subcellular location">
    <subcellularLocation>
        <location evidence="1">Membrane</location>
    </subcellularLocation>
</comment>
<keyword evidence="8" id="KW-1185">Reference proteome</keyword>
<keyword evidence="4 5" id="KW-0472">Membrane</keyword>
<keyword evidence="2 5" id="KW-0812">Transmembrane</keyword>
<dbReference type="InterPro" id="IPR025423">
    <property type="entry name" value="TMEM205-like"/>
</dbReference>
<evidence type="ECO:0000313" key="8">
    <source>
        <dbReference type="Proteomes" id="UP000002043"/>
    </source>
</evidence>
<dbReference type="Proteomes" id="UP000002043">
    <property type="component" value="Chromosome"/>
</dbReference>
<dbReference type="eggNOG" id="ENOG5033ES4">
    <property type="taxonomic scope" value="Bacteria"/>
</dbReference>
<evidence type="ECO:0000256" key="4">
    <source>
        <dbReference type="ARBA" id="ARBA00023136"/>
    </source>
</evidence>
<sequence length="131" mass="14830">MEKMLVFLNSLYLGMASFFSFYVAPTLFKVLGKEQAGKVVEKVFPVYFGVGGLVALLSVLLGFRIGKFFVLLAILNLLLHILQEFYILPTANQLKQSNYEEFMRWHGISVSVNLAILVITLLMVVIILRKL</sequence>
<feature type="transmembrane region" description="Helical" evidence="5">
    <location>
        <begin position="108"/>
        <end position="128"/>
    </location>
</feature>
<proteinExistence type="predicted"/>
<feature type="domain" description="TMEM205-like" evidence="6">
    <location>
        <begin position="8"/>
        <end position="99"/>
    </location>
</feature>
<gene>
    <name evidence="7" type="ordered locus">Thal_0442</name>
</gene>
<name>D3SPI9_THEAH</name>
<dbReference type="Pfam" id="PF13664">
    <property type="entry name" value="DUF4149"/>
    <property type="match status" value="1"/>
</dbReference>